<dbReference type="SUPFAM" id="SSF57567">
    <property type="entry name" value="Serine protease inhibitors"/>
    <property type="match status" value="1"/>
</dbReference>
<dbReference type="OrthoDB" id="6781148at2759"/>
<proteinExistence type="predicted"/>
<feature type="signal peptide" evidence="1">
    <location>
        <begin position="1"/>
        <end position="19"/>
    </location>
</feature>
<evidence type="ECO:0000256" key="1">
    <source>
        <dbReference type="SAM" id="SignalP"/>
    </source>
</evidence>
<keyword evidence="3" id="KW-1185">Reference proteome</keyword>
<dbReference type="InterPro" id="IPR036084">
    <property type="entry name" value="Ser_inhib-like_sf"/>
</dbReference>
<protein>
    <submittedName>
        <fullName evidence="2">Uncharacterized protein</fullName>
    </submittedName>
</protein>
<gene>
    <name evidence="2" type="ORF">PSYICH_LOCUS581</name>
</gene>
<reference evidence="2" key="1">
    <citation type="submission" date="2022-01" db="EMBL/GenBank/DDBJ databases">
        <authorList>
            <person name="King R."/>
        </authorList>
    </citation>
    <scope>NUCLEOTIDE SEQUENCE</scope>
</reference>
<dbReference type="CDD" id="cd19941">
    <property type="entry name" value="TIL"/>
    <property type="match status" value="1"/>
</dbReference>
<organism evidence="2 3">
    <name type="scientific">Psylliodes chrysocephalus</name>
    <dbReference type="NCBI Taxonomy" id="3402493"/>
    <lineage>
        <taxon>Eukaryota</taxon>
        <taxon>Metazoa</taxon>
        <taxon>Ecdysozoa</taxon>
        <taxon>Arthropoda</taxon>
        <taxon>Hexapoda</taxon>
        <taxon>Insecta</taxon>
        <taxon>Pterygota</taxon>
        <taxon>Neoptera</taxon>
        <taxon>Endopterygota</taxon>
        <taxon>Coleoptera</taxon>
        <taxon>Polyphaga</taxon>
        <taxon>Cucujiformia</taxon>
        <taxon>Chrysomeloidea</taxon>
        <taxon>Chrysomelidae</taxon>
        <taxon>Galerucinae</taxon>
        <taxon>Alticini</taxon>
        <taxon>Psylliodes</taxon>
    </lineage>
</organism>
<evidence type="ECO:0000313" key="2">
    <source>
        <dbReference type="EMBL" id="CAH1099239.1"/>
    </source>
</evidence>
<dbReference type="Proteomes" id="UP001153636">
    <property type="component" value="Chromosome 1"/>
</dbReference>
<keyword evidence="1" id="KW-0732">Signal</keyword>
<dbReference type="Gene3D" id="2.10.25.10">
    <property type="entry name" value="Laminin"/>
    <property type="match status" value="1"/>
</dbReference>
<accession>A0A9P0CC43</accession>
<dbReference type="AlphaFoldDB" id="A0A9P0CC43"/>
<name>A0A9P0CC43_9CUCU</name>
<evidence type="ECO:0000313" key="3">
    <source>
        <dbReference type="Proteomes" id="UP001153636"/>
    </source>
</evidence>
<sequence>MKGLYFFVSISVLFSLIVGQNDVCGPHEIFNSCGSPCRRESTCQNGNRFPISGGACIALCEPRCECDVRNGWIRSRLNGPCINTSACKRY</sequence>
<feature type="chain" id="PRO_5040242478" evidence="1">
    <location>
        <begin position="20"/>
        <end position="90"/>
    </location>
</feature>
<dbReference type="EMBL" id="OV651813">
    <property type="protein sequence ID" value="CAH1099239.1"/>
    <property type="molecule type" value="Genomic_DNA"/>
</dbReference>